<dbReference type="PIRSF" id="PIRSF001434">
    <property type="entry name" value="CGS"/>
    <property type="match status" value="1"/>
</dbReference>
<evidence type="ECO:0000256" key="1">
    <source>
        <dbReference type="ARBA" id="ARBA00001933"/>
    </source>
</evidence>
<dbReference type="EMBL" id="FOTL01000033">
    <property type="protein sequence ID" value="SFL73793.1"/>
    <property type="molecule type" value="Genomic_DNA"/>
</dbReference>
<dbReference type="GO" id="GO:0019346">
    <property type="term" value="P:transsulfuration"/>
    <property type="evidence" value="ECO:0007669"/>
    <property type="project" value="InterPro"/>
</dbReference>
<comment type="similarity">
    <text evidence="2">Belongs to the trans-sulfuration enzymes family.</text>
</comment>
<dbReference type="FunFam" id="3.40.640.10:FF:000035">
    <property type="entry name" value="O-succinylhomoserine sulfhydrylase"/>
    <property type="match status" value="1"/>
</dbReference>
<keyword evidence="5" id="KW-0663">Pyridoxal phosphate</keyword>
<dbReference type="InterPro" id="IPR000277">
    <property type="entry name" value="Cys/Met-Metab_PyrdxlP-dep_enz"/>
</dbReference>
<dbReference type="PANTHER" id="PTHR43797">
    <property type="entry name" value="HOMOCYSTEINE/CYSTEINE SYNTHASE"/>
    <property type="match status" value="1"/>
</dbReference>
<dbReference type="InterPro" id="IPR015421">
    <property type="entry name" value="PyrdxlP-dep_Trfase_major"/>
</dbReference>
<evidence type="ECO:0000256" key="5">
    <source>
        <dbReference type="ARBA" id="ARBA00022898"/>
    </source>
</evidence>
<gene>
    <name evidence="7" type="ORF">SAMN02910297_01634</name>
</gene>
<keyword evidence="7" id="KW-0456">Lyase</keyword>
<dbReference type="AlphaFoldDB" id="A0A1I4K5P2"/>
<dbReference type="InterPro" id="IPR006235">
    <property type="entry name" value="OAc-hSer/O-AcSer_sulfhydrylase"/>
</dbReference>
<evidence type="ECO:0000256" key="3">
    <source>
        <dbReference type="ARBA" id="ARBA00011881"/>
    </source>
</evidence>
<dbReference type="Pfam" id="PF01053">
    <property type="entry name" value="Cys_Met_Meta_PP"/>
    <property type="match status" value="1"/>
</dbReference>
<sequence length="438" mass="47444">MTNKNYGLSTLGLHAGQEEPDPATGARAVPIYQTSSYVFKDTEEAANRFALQEFGQIYSRLTNPTSDAFEARITAIEGGNSGISTASGLAAISYALLNITEPGDDIVSANNLYGGTYQLFEYTFKDLARNVIFVDSEDLNAFEEAITDKTKAIYIESLGNPKLDVPDFEKLAKIAHFHDIPLIVDNTSGVGIVRPLDYGADVIAASATKFVGGHGTAVGGYIVDSGKFNWGNGKFPTISKPDPSYHGINYWETFGDVPELGNIAYTLRIRARLLRDLGATLAPVHSFIFLQGLETLSIRVAKHSENAIKVAKHLEQHPAVSWVNYPGLENHPSHEIAKKYLGDKFGALIAFGIKGGLEAGKEFINNVELLSLLANIGDAKSLVIHPASTTHQQLGPEEQKSTGVTQDLIRLSVGLEDVEDIIADIDQALDKVTYNFGE</sequence>
<organism evidence="7 8">
    <name type="scientific">Methanobrevibacter olleyae</name>
    <dbReference type="NCBI Taxonomy" id="294671"/>
    <lineage>
        <taxon>Archaea</taxon>
        <taxon>Methanobacteriati</taxon>
        <taxon>Methanobacteriota</taxon>
        <taxon>Methanomada group</taxon>
        <taxon>Methanobacteria</taxon>
        <taxon>Methanobacteriales</taxon>
        <taxon>Methanobacteriaceae</taxon>
        <taxon>Methanobrevibacter</taxon>
    </lineage>
</organism>
<name>A0A1I4K5P2_METOL</name>
<keyword evidence="4" id="KW-0808">Transferase</keyword>
<dbReference type="InterPro" id="IPR015422">
    <property type="entry name" value="PyrdxlP-dep_Trfase_small"/>
</dbReference>
<protein>
    <submittedName>
        <fullName evidence="7">O-acetylhomoserine (Thiol)-lyase</fullName>
    </submittedName>
</protein>
<comment type="cofactor">
    <cofactor evidence="1">
        <name>pyridoxal 5'-phosphate</name>
        <dbReference type="ChEBI" id="CHEBI:597326"/>
    </cofactor>
</comment>
<evidence type="ECO:0000256" key="4">
    <source>
        <dbReference type="ARBA" id="ARBA00022679"/>
    </source>
</evidence>
<dbReference type="RefSeq" id="WP_074798837.1">
    <property type="nucleotide sequence ID" value="NZ_FOTL01000033.1"/>
</dbReference>
<dbReference type="InterPro" id="IPR054542">
    <property type="entry name" value="Cys_met_metab_PP"/>
</dbReference>
<feature type="region of interest" description="Disordered" evidence="6">
    <location>
        <begin position="1"/>
        <end position="24"/>
    </location>
</feature>
<dbReference type="GO" id="GO:0006535">
    <property type="term" value="P:cysteine biosynthetic process from serine"/>
    <property type="evidence" value="ECO:0007669"/>
    <property type="project" value="TreeGrafter"/>
</dbReference>
<dbReference type="SUPFAM" id="SSF53383">
    <property type="entry name" value="PLP-dependent transferases"/>
    <property type="match status" value="1"/>
</dbReference>
<dbReference type="InterPro" id="IPR015424">
    <property type="entry name" value="PyrdxlP-dep_Trfase"/>
</dbReference>
<evidence type="ECO:0000256" key="2">
    <source>
        <dbReference type="ARBA" id="ARBA00009077"/>
    </source>
</evidence>
<evidence type="ECO:0000313" key="8">
    <source>
        <dbReference type="Proteomes" id="UP000183442"/>
    </source>
</evidence>
<dbReference type="CDD" id="cd00614">
    <property type="entry name" value="CGS_like"/>
    <property type="match status" value="1"/>
</dbReference>
<dbReference type="GO" id="GO:0071269">
    <property type="term" value="P:L-homocysteine biosynthetic process"/>
    <property type="evidence" value="ECO:0007669"/>
    <property type="project" value="TreeGrafter"/>
</dbReference>
<dbReference type="GO" id="GO:0004124">
    <property type="term" value="F:cysteine synthase activity"/>
    <property type="evidence" value="ECO:0007669"/>
    <property type="project" value="TreeGrafter"/>
</dbReference>
<dbReference type="Proteomes" id="UP000183442">
    <property type="component" value="Unassembled WGS sequence"/>
</dbReference>
<dbReference type="FunFam" id="3.90.1150.10:FF:000033">
    <property type="entry name" value="Cystathionine gamma-synthase"/>
    <property type="match status" value="1"/>
</dbReference>
<accession>A0A1I4K5P2</accession>
<proteinExistence type="inferred from homology"/>
<dbReference type="GO" id="GO:0030170">
    <property type="term" value="F:pyridoxal phosphate binding"/>
    <property type="evidence" value="ECO:0007669"/>
    <property type="project" value="InterPro"/>
</dbReference>
<reference evidence="8" key="1">
    <citation type="submission" date="2016-10" db="EMBL/GenBank/DDBJ databases">
        <authorList>
            <person name="Varghese N."/>
        </authorList>
    </citation>
    <scope>NUCLEOTIDE SEQUENCE [LARGE SCALE GENOMIC DNA]</scope>
    <source>
        <strain evidence="8">DSM 16632</strain>
    </source>
</reference>
<dbReference type="Gene3D" id="3.40.640.10">
    <property type="entry name" value="Type I PLP-dependent aspartate aminotransferase-like (Major domain)"/>
    <property type="match status" value="1"/>
</dbReference>
<dbReference type="GO" id="GO:0003961">
    <property type="term" value="F:O-acetylhomoserine aminocarboxypropyltransferase activity"/>
    <property type="evidence" value="ECO:0007669"/>
    <property type="project" value="TreeGrafter"/>
</dbReference>
<dbReference type="PANTHER" id="PTHR43797:SF2">
    <property type="entry name" value="HOMOCYSTEINE_CYSTEINE SYNTHASE"/>
    <property type="match status" value="1"/>
</dbReference>
<dbReference type="GO" id="GO:0016829">
    <property type="term" value="F:lyase activity"/>
    <property type="evidence" value="ECO:0007669"/>
    <property type="project" value="UniProtKB-KW"/>
</dbReference>
<dbReference type="NCBIfam" id="TIGR01326">
    <property type="entry name" value="OAH_OAS_sulfhy"/>
    <property type="match status" value="1"/>
</dbReference>
<comment type="subunit">
    <text evidence="3">Homotetramer.</text>
</comment>
<evidence type="ECO:0000256" key="6">
    <source>
        <dbReference type="SAM" id="MobiDB-lite"/>
    </source>
</evidence>
<dbReference type="Gene3D" id="3.90.1150.10">
    <property type="entry name" value="Aspartate Aminotransferase, domain 1"/>
    <property type="match status" value="1"/>
</dbReference>
<dbReference type="GO" id="GO:0005737">
    <property type="term" value="C:cytoplasm"/>
    <property type="evidence" value="ECO:0007669"/>
    <property type="project" value="TreeGrafter"/>
</dbReference>
<dbReference type="PROSITE" id="PS00868">
    <property type="entry name" value="CYS_MET_METAB_PP"/>
    <property type="match status" value="1"/>
</dbReference>
<evidence type="ECO:0000313" key="7">
    <source>
        <dbReference type="EMBL" id="SFL73793.1"/>
    </source>
</evidence>
<dbReference type="OrthoDB" id="43458at2157"/>